<dbReference type="InterPro" id="IPR014922">
    <property type="entry name" value="YdhG-like"/>
</dbReference>
<dbReference type="Proteomes" id="UP000009885">
    <property type="component" value="Unassembled WGS sequence"/>
</dbReference>
<dbReference type="STRING" id="1229783.C273_10362"/>
<name>K9AWW3_9STAP</name>
<keyword evidence="3" id="KW-1185">Reference proteome</keyword>
<dbReference type="SUPFAM" id="SSF159888">
    <property type="entry name" value="YdhG-like"/>
    <property type="match status" value="1"/>
</dbReference>
<dbReference type="OrthoDB" id="214150at2"/>
<evidence type="ECO:0000313" key="3">
    <source>
        <dbReference type="Proteomes" id="UP000009885"/>
    </source>
</evidence>
<dbReference type="PIRSF" id="PIRSF021308">
    <property type="entry name" value="UCP021308"/>
    <property type="match status" value="1"/>
</dbReference>
<dbReference type="InterPro" id="IPR016786">
    <property type="entry name" value="YdeI_bac"/>
</dbReference>
<feature type="domain" description="YdhG-like" evidence="1">
    <location>
        <begin position="19"/>
        <end position="116"/>
    </location>
</feature>
<gene>
    <name evidence="2" type="ORF">C273_10362</name>
</gene>
<organism evidence="2 3">
    <name type="scientific">Staphylococcus massiliensis S46</name>
    <dbReference type="NCBI Taxonomy" id="1229783"/>
    <lineage>
        <taxon>Bacteria</taxon>
        <taxon>Bacillati</taxon>
        <taxon>Bacillota</taxon>
        <taxon>Bacilli</taxon>
        <taxon>Bacillales</taxon>
        <taxon>Staphylococcaceae</taxon>
        <taxon>Staphylococcus</taxon>
    </lineage>
</organism>
<dbReference type="eggNOG" id="COG4430">
    <property type="taxonomic scope" value="Bacteria"/>
</dbReference>
<dbReference type="AlphaFoldDB" id="K9AWW3"/>
<dbReference type="PATRIC" id="fig|1229783.3.peg.2064"/>
<dbReference type="Pfam" id="PF13376">
    <property type="entry name" value="OmdA"/>
    <property type="match status" value="1"/>
</dbReference>
<dbReference type="RefSeq" id="WP_009384721.1">
    <property type="nucleotide sequence ID" value="NZ_AMSQ01000022.1"/>
</dbReference>
<dbReference type="EMBL" id="AMSQ01000022">
    <property type="protein sequence ID" value="EKU45995.1"/>
    <property type="molecule type" value="Genomic_DNA"/>
</dbReference>
<sequence length="197" mass="22899">MAKELNPKVYAYIEKEEKWHEEFKLLREAILKCDLDEDVKWNHPCYTLDGKNIVLIHGFNDYCALLFHKGALIDDKKQLLIQQTKHVQSARQMRFKSVEDVKAVFDEIPKYVEAAIEVEKKGLKVEKKGMSEEDFPEVLLEAFKEDEDFEAAFKGLTPGRQRAYALFIGGAKREATQKSRLEKYYDHILDGKGINDK</sequence>
<protein>
    <recommendedName>
        <fullName evidence="1">YdhG-like domain-containing protein</fullName>
    </recommendedName>
</protein>
<reference evidence="2 3" key="1">
    <citation type="journal article" date="2013" name="Genome Announc.">
        <title>Genome Sequence of Staphylococcus massiliensis Strain S46, Isolated from the Surface of Healthy Human Skin.</title>
        <authorList>
            <person name="Srivastav R."/>
            <person name="Singh A."/>
            <person name="Jangir P.K."/>
            <person name="Kumari C."/>
            <person name="Muduli S."/>
            <person name="Sharma R."/>
        </authorList>
    </citation>
    <scope>NUCLEOTIDE SEQUENCE [LARGE SCALE GENOMIC DNA]</scope>
    <source>
        <strain evidence="2 3">S46</strain>
    </source>
</reference>
<evidence type="ECO:0000259" key="1">
    <source>
        <dbReference type="Pfam" id="PF08818"/>
    </source>
</evidence>
<accession>K9AWW3</accession>
<proteinExistence type="predicted"/>
<dbReference type="Pfam" id="PF08818">
    <property type="entry name" value="DUF1801"/>
    <property type="match status" value="1"/>
</dbReference>
<comment type="caution">
    <text evidence="2">The sequence shown here is derived from an EMBL/GenBank/DDBJ whole genome shotgun (WGS) entry which is preliminary data.</text>
</comment>
<dbReference type="Gene3D" id="3.90.1150.200">
    <property type="match status" value="1"/>
</dbReference>
<evidence type="ECO:0000313" key="2">
    <source>
        <dbReference type="EMBL" id="EKU45995.1"/>
    </source>
</evidence>